<protein>
    <submittedName>
        <fullName evidence="2">Uncharacterized protein</fullName>
    </submittedName>
</protein>
<dbReference type="AlphaFoldDB" id="A0A093BEN3"/>
<evidence type="ECO:0000313" key="3">
    <source>
        <dbReference type="Proteomes" id="UP000031515"/>
    </source>
</evidence>
<sequence length="82" mass="8981">VLVFVLVLLLVLDFMEVLVGGNGHPGDQQHHFTEAELSIPVDVQVLHDLINGGLALHMLQREGWVGQLLLNQELQLPLGQGV</sequence>
<proteinExistence type="predicted"/>
<gene>
    <name evidence="2" type="ORF">M959_12875</name>
</gene>
<dbReference type="EMBL" id="KN125762">
    <property type="protein sequence ID" value="KFU84359.1"/>
    <property type="molecule type" value="Genomic_DNA"/>
</dbReference>
<reference evidence="3" key="2">
    <citation type="journal article" date="2014" name="Science">
        <title>Comparative genomics reveals insights into avian genome evolution and adaptation.</title>
        <authorList>
            <consortium name="Avian Genome Consortium"/>
            <person name="Zhang G."/>
            <person name="Li C."/>
            <person name="Li Q."/>
            <person name="Li B."/>
            <person name="Larkin D.M."/>
            <person name="Lee C."/>
            <person name="Storz J.F."/>
            <person name="Antunes A."/>
            <person name="Greenwold M.J."/>
            <person name="Meredith R.W."/>
            <person name="Odeen A."/>
            <person name="Cui J."/>
            <person name="Zhou Q."/>
            <person name="Xu L."/>
            <person name="Pan H."/>
            <person name="Wang Z."/>
            <person name="Jin L."/>
            <person name="Zhang P."/>
            <person name="Hu H."/>
            <person name="Yang W."/>
            <person name="Hu J."/>
            <person name="Xiao J."/>
            <person name="Yang Z."/>
            <person name="Liu Y."/>
            <person name="Xie Q."/>
            <person name="Yu H."/>
            <person name="Lian J."/>
            <person name="Wen P."/>
            <person name="Zhang F."/>
            <person name="Li H."/>
            <person name="Zeng Y."/>
            <person name="Xiong Z."/>
            <person name="Liu S."/>
            <person name="Zhou L."/>
            <person name="Huang Z."/>
            <person name="An N."/>
            <person name="Wang J."/>
            <person name="Zheng Q."/>
            <person name="Xiong Y."/>
            <person name="Wang G."/>
            <person name="Wang B."/>
            <person name="Wang J."/>
            <person name="Fan Y."/>
            <person name="da Fonseca R.R."/>
            <person name="Alfaro-Nunez A."/>
            <person name="Schubert M."/>
            <person name="Orlando L."/>
            <person name="Mourier T."/>
            <person name="Howard J.T."/>
            <person name="Ganapathy G."/>
            <person name="Pfenning A."/>
            <person name="Whitney O."/>
            <person name="Rivas M.V."/>
            <person name="Hara E."/>
            <person name="Smith J."/>
            <person name="Farre M."/>
            <person name="Narayan J."/>
            <person name="Slavov G."/>
            <person name="Romanov M.N."/>
            <person name="Borges R."/>
            <person name="Machado J.P."/>
            <person name="Khan I."/>
            <person name="Springer M.S."/>
            <person name="Gatesy J."/>
            <person name="Hoffmann F.G."/>
            <person name="Opazo J.C."/>
            <person name="Hastad O."/>
            <person name="Sawyer R.H."/>
            <person name="Kim H."/>
            <person name="Kim K.W."/>
            <person name="Kim H.J."/>
            <person name="Cho S."/>
            <person name="Li N."/>
            <person name="Huang Y."/>
            <person name="Bruford M.W."/>
            <person name="Zhan X."/>
            <person name="Dixon A."/>
            <person name="Bertelsen M.F."/>
            <person name="Derryberry E."/>
            <person name="Warren W."/>
            <person name="Wilson R.K."/>
            <person name="Li S."/>
            <person name="Ray D.A."/>
            <person name="Green R.E."/>
            <person name="O'Brien S.J."/>
            <person name="Griffin D."/>
            <person name="Johnson W.E."/>
            <person name="Haussler D."/>
            <person name="Ryder O.A."/>
            <person name="Willerslev E."/>
            <person name="Graves G.R."/>
            <person name="Alstrom P."/>
            <person name="Fjeldsa J."/>
            <person name="Mindell D.P."/>
            <person name="Edwards S.V."/>
            <person name="Braun E.L."/>
            <person name="Rahbek C."/>
            <person name="Burt D.W."/>
            <person name="Houde P."/>
            <person name="Zhang Y."/>
            <person name="Yang H."/>
            <person name="Wang J."/>
            <person name="Jarvis E.D."/>
            <person name="Gilbert M.T."/>
            <person name="Wang J."/>
        </authorList>
    </citation>
    <scope>NUCLEOTIDE SEQUENCE [LARGE SCALE GENOMIC DNA]</scope>
</reference>
<organism evidence="2 3">
    <name type="scientific">Chaetura pelagica</name>
    <name type="common">Chimney swift</name>
    <name type="synonym">Hirundo pelagica</name>
    <dbReference type="NCBI Taxonomy" id="8897"/>
    <lineage>
        <taxon>Eukaryota</taxon>
        <taxon>Metazoa</taxon>
        <taxon>Chordata</taxon>
        <taxon>Craniata</taxon>
        <taxon>Vertebrata</taxon>
        <taxon>Euteleostomi</taxon>
        <taxon>Archelosauria</taxon>
        <taxon>Archosauria</taxon>
        <taxon>Dinosauria</taxon>
        <taxon>Saurischia</taxon>
        <taxon>Theropoda</taxon>
        <taxon>Coelurosauria</taxon>
        <taxon>Aves</taxon>
        <taxon>Neognathae</taxon>
        <taxon>Neoaves</taxon>
        <taxon>Strisores</taxon>
        <taxon>Apodiformes</taxon>
        <taxon>Apodidae</taxon>
        <taxon>Apodinae</taxon>
        <taxon>Chaetura</taxon>
    </lineage>
</organism>
<feature type="non-terminal residue" evidence="2">
    <location>
        <position position="1"/>
    </location>
</feature>
<feature type="non-terminal residue" evidence="2">
    <location>
        <position position="82"/>
    </location>
</feature>
<name>A0A093BEN3_CHAPE</name>
<reference evidence="2 3" key="1">
    <citation type="submission" date="2013-08" db="EMBL/GenBank/DDBJ databases">
        <title>Genome evolution of avian class.</title>
        <authorList>
            <person name="Zhang G."/>
            <person name="Li C."/>
        </authorList>
    </citation>
    <scope>NUCLEOTIDE SEQUENCE [LARGE SCALE GENOMIC DNA]</scope>
    <source>
        <strain evidence="2">M959</strain>
    </source>
</reference>
<accession>A0A093BEN3</accession>
<feature type="signal peptide" evidence="1">
    <location>
        <begin position="1"/>
        <end position="23"/>
    </location>
</feature>
<keyword evidence="1" id="KW-0732">Signal</keyword>
<evidence type="ECO:0000313" key="2">
    <source>
        <dbReference type="EMBL" id="KFU84359.1"/>
    </source>
</evidence>
<evidence type="ECO:0000256" key="1">
    <source>
        <dbReference type="SAM" id="SignalP"/>
    </source>
</evidence>
<dbReference type="Proteomes" id="UP000031515">
    <property type="component" value="Unassembled WGS sequence"/>
</dbReference>
<feature type="chain" id="PRO_5001881657" evidence="1">
    <location>
        <begin position="24"/>
        <end position="82"/>
    </location>
</feature>
<keyword evidence="3" id="KW-1185">Reference proteome</keyword>